<dbReference type="InterPro" id="IPR013087">
    <property type="entry name" value="Znf_C2H2_type"/>
</dbReference>
<name>A0A6A6ULU0_9PEZI</name>
<sequence>MSPNIRGFSGLWAVNSHDWSYLQDNEIVAWLIPQHFLYFPHWVEAATQVEVVPASSRQIGCIDTNTTNTRLKKDQCRLCSDRVVYQNNLIFHAAGIHQEPNSIASVSVGPRIFAPMNEAFKCIGLKSRNVPRELSCHGAPP</sequence>
<evidence type="ECO:0000313" key="3">
    <source>
        <dbReference type="Proteomes" id="UP000799302"/>
    </source>
</evidence>
<dbReference type="EMBL" id="MU004232">
    <property type="protein sequence ID" value="KAF2671874.1"/>
    <property type="molecule type" value="Genomic_DNA"/>
</dbReference>
<feature type="domain" description="C2H2-type" evidence="1">
    <location>
        <begin position="76"/>
        <end position="97"/>
    </location>
</feature>
<gene>
    <name evidence="2" type="ORF">BT63DRAFT_182534</name>
</gene>
<protein>
    <recommendedName>
        <fullName evidence="1">C2H2-type domain-containing protein</fullName>
    </recommendedName>
</protein>
<dbReference type="PROSITE" id="PS00028">
    <property type="entry name" value="ZINC_FINGER_C2H2_1"/>
    <property type="match status" value="1"/>
</dbReference>
<keyword evidence="3" id="KW-1185">Reference proteome</keyword>
<evidence type="ECO:0000259" key="1">
    <source>
        <dbReference type="PROSITE" id="PS00028"/>
    </source>
</evidence>
<accession>A0A6A6ULU0</accession>
<dbReference type="AlphaFoldDB" id="A0A6A6ULU0"/>
<dbReference type="Proteomes" id="UP000799302">
    <property type="component" value="Unassembled WGS sequence"/>
</dbReference>
<reference evidence="2" key="1">
    <citation type="journal article" date="2020" name="Stud. Mycol.">
        <title>101 Dothideomycetes genomes: a test case for predicting lifestyles and emergence of pathogens.</title>
        <authorList>
            <person name="Haridas S."/>
            <person name="Albert R."/>
            <person name="Binder M."/>
            <person name="Bloem J."/>
            <person name="Labutti K."/>
            <person name="Salamov A."/>
            <person name="Andreopoulos B."/>
            <person name="Baker S."/>
            <person name="Barry K."/>
            <person name="Bills G."/>
            <person name="Bluhm B."/>
            <person name="Cannon C."/>
            <person name="Castanera R."/>
            <person name="Culley D."/>
            <person name="Daum C."/>
            <person name="Ezra D."/>
            <person name="Gonzalez J."/>
            <person name="Henrissat B."/>
            <person name="Kuo A."/>
            <person name="Liang C."/>
            <person name="Lipzen A."/>
            <person name="Lutzoni F."/>
            <person name="Magnuson J."/>
            <person name="Mondo S."/>
            <person name="Nolan M."/>
            <person name="Ohm R."/>
            <person name="Pangilinan J."/>
            <person name="Park H.-J."/>
            <person name="Ramirez L."/>
            <person name="Alfaro M."/>
            <person name="Sun H."/>
            <person name="Tritt A."/>
            <person name="Yoshinaga Y."/>
            <person name="Zwiers L.-H."/>
            <person name="Turgeon B."/>
            <person name="Goodwin S."/>
            <person name="Spatafora J."/>
            <person name="Crous P."/>
            <person name="Grigoriev I."/>
        </authorList>
    </citation>
    <scope>NUCLEOTIDE SEQUENCE</scope>
    <source>
        <strain evidence="2">CBS 115976</strain>
    </source>
</reference>
<evidence type="ECO:0000313" key="2">
    <source>
        <dbReference type="EMBL" id="KAF2671874.1"/>
    </source>
</evidence>
<organism evidence="2 3">
    <name type="scientific">Microthyrium microscopicum</name>
    <dbReference type="NCBI Taxonomy" id="703497"/>
    <lineage>
        <taxon>Eukaryota</taxon>
        <taxon>Fungi</taxon>
        <taxon>Dikarya</taxon>
        <taxon>Ascomycota</taxon>
        <taxon>Pezizomycotina</taxon>
        <taxon>Dothideomycetes</taxon>
        <taxon>Dothideomycetes incertae sedis</taxon>
        <taxon>Microthyriales</taxon>
        <taxon>Microthyriaceae</taxon>
        <taxon>Microthyrium</taxon>
    </lineage>
</organism>
<proteinExistence type="predicted"/>